<sequence length="144" mass="15863">MTALPRHSVAVAGIVIDDQGRALLIRRPENGRWEPPGGVLELEETFADGVRREVKEETGLDVEPEALTGIYKNMACGIVALAFRCRLRGGTLTTNPEADAFRWASADEIATLTNEVFAHRILDAYRDDPKPALREHDGISLINL</sequence>
<dbReference type="Gene3D" id="3.90.79.10">
    <property type="entry name" value="Nucleoside Triphosphate Pyrophosphohydrolase"/>
    <property type="match status" value="1"/>
</dbReference>
<dbReference type="SUPFAM" id="SSF55811">
    <property type="entry name" value="Nudix"/>
    <property type="match status" value="1"/>
</dbReference>
<organism evidence="4 5">
    <name type="scientific">Actinomadura montaniterrae</name>
    <dbReference type="NCBI Taxonomy" id="1803903"/>
    <lineage>
        <taxon>Bacteria</taxon>
        <taxon>Bacillati</taxon>
        <taxon>Actinomycetota</taxon>
        <taxon>Actinomycetes</taxon>
        <taxon>Streptosporangiales</taxon>
        <taxon>Thermomonosporaceae</taxon>
        <taxon>Actinomadura</taxon>
    </lineage>
</organism>
<reference evidence="4 5" key="1">
    <citation type="submission" date="2019-09" db="EMBL/GenBank/DDBJ databases">
        <title>Actinomadura physcomitrii sp. nov., a novel actinomycete isolated from moss [Physcomitrium sphaericum (Ludw) Fuernr].</title>
        <authorList>
            <person name="Liu C."/>
            <person name="Zhuang X."/>
        </authorList>
    </citation>
    <scope>NUCLEOTIDE SEQUENCE [LARGE SCALE GENOMIC DNA]</scope>
    <source>
        <strain evidence="4 5">CYP1-1B</strain>
    </source>
</reference>
<dbReference type="GO" id="GO:0016787">
    <property type="term" value="F:hydrolase activity"/>
    <property type="evidence" value="ECO:0007669"/>
    <property type="project" value="UniProtKB-KW"/>
</dbReference>
<protein>
    <submittedName>
        <fullName evidence="4">NUDIX domain-containing protein</fullName>
    </submittedName>
</protein>
<dbReference type="Pfam" id="PF00293">
    <property type="entry name" value="NUDIX"/>
    <property type="match status" value="1"/>
</dbReference>
<keyword evidence="5" id="KW-1185">Reference proteome</keyword>
<dbReference type="InterPro" id="IPR020084">
    <property type="entry name" value="NUDIX_hydrolase_CS"/>
</dbReference>
<dbReference type="OrthoDB" id="9814308at2"/>
<dbReference type="PROSITE" id="PS00893">
    <property type="entry name" value="NUDIX_BOX"/>
    <property type="match status" value="1"/>
</dbReference>
<dbReference type="RefSeq" id="WP_151541824.1">
    <property type="nucleotide sequence ID" value="NZ_WBMR01000059.1"/>
</dbReference>
<evidence type="ECO:0000256" key="2">
    <source>
        <dbReference type="ARBA" id="ARBA00022801"/>
    </source>
</evidence>
<comment type="caution">
    <text evidence="4">The sequence shown here is derived from an EMBL/GenBank/DDBJ whole genome shotgun (WGS) entry which is preliminary data.</text>
</comment>
<evidence type="ECO:0000256" key="1">
    <source>
        <dbReference type="ARBA" id="ARBA00001946"/>
    </source>
</evidence>
<evidence type="ECO:0000313" key="5">
    <source>
        <dbReference type="Proteomes" id="UP000483004"/>
    </source>
</evidence>
<accession>A0A6L3VZ46</accession>
<keyword evidence="2" id="KW-0378">Hydrolase</keyword>
<dbReference type="PANTHER" id="PTHR43046">
    <property type="entry name" value="GDP-MANNOSE MANNOSYL HYDROLASE"/>
    <property type="match status" value="1"/>
</dbReference>
<dbReference type="InterPro" id="IPR015797">
    <property type="entry name" value="NUDIX_hydrolase-like_dom_sf"/>
</dbReference>
<dbReference type="EMBL" id="WBMR01000059">
    <property type="protein sequence ID" value="KAB2379303.1"/>
    <property type="molecule type" value="Genomic_DNA"/>
</dbReference>
<feature type="domain" description="Nudix hydrolase" evidence="3">
    <location>
        <begin position="5"/>
        <end position="135"/>
    </location>
</feature>
<name>A0A6L3VZ46_9ACTN</name>
<gene>
    <name evidence="4" type="ORF">F9B16_21065</name>
</gene>
<dbReference type="InterPro" id="IPR000086">
    <property type="entry name" value="NUDIX_hydrolase_dom"/>
</dbReference>
<dbReference type="PANTHER" id="PTHR43046:SF14">
    <property type="entry name" value="MUTT_NUDIX FAMILY PROTEIN"/>
    <property type="match status" value="1"/>
</dbReference>
<evidence type="ECO:0000259" key="3">
    <source>
        <dbReference type="PROSITE" id="PS51462"/>
    </source>
</evidence>
<proteinExistence type="predicted"/>
<evidence type="ECO:0000313" key="4">
    <source>
        <dbReference type="EMBL" id="KAB2379303.1"/>
    </source>
</evidence>
<dbReference type="PROSITE" id="PS51462">
    <property type="entry name" value="NUDIX"/>
    <property type="match status" value="1"/>
</dbReference>
<dbReference type="AlphaFoldDB" id="A0A6L3VZ46"/>
<dbReference type="Proteomes" id="UP000483004">
    <property type="component" value="Unassembled WGS sequence"/>
</dbReference>
<comment type="cofactor">
    <cofactor evidence="1">
        <name>Mg(2+)</name>
        <dbReference type="ChEBI" id="CHEBI:18420"/>
    </cofactor>
</comment>